<proteinExistence type="inferred from homology"/>
<dbReference type="InterPro" id="IPR005053">
    <property type="entry name" value="MobA_MobL"/>
</dbReference>
<feature type="compositionally biased region" description="Basic and acidic residues" evidence="3">
    <location>
        <begin position="421"/>
        <end position="430"/>
    </location>
</feature>
<evidence type="ECO:0000313" key="5">
    <source>
        <dbReference type="EMBL" id="PYC48174.1"/>
    </source>
</evidence>
<name>A0A2V4N007_9RHOB</name>
<gene>
    <name evidence="5" type="ORF">DI396_03965</name>
</gene>
<dbReference type="Gene3D" id="3.30.930.30">
    <property type="match status" value="1"/>
</dbReference>
<feature type="domain" description="MobA/MobL protein" evidence="4">
    <location>
        <begin position="111"/>
        <end position="326"/>
    </location>
</feature>
<comment type="similarity">
    <text evidence="1">Belongs to the MobA/MobL family.</text>
</comment>
<feature type="region of interest" description="Disordered" evidence="3">
    <location>
        <begin position="387"/>
        <end position="430"/>
    </location>
</feature>
<keyword evidence="6" id="KW-1185">Reference proteome</keyword>
<keyword evidence="2" id="KW-0184">Conjugation</keyword>
<evidence type="ECO:0000313" key="6">
    <source>
        <dbReference type="Proteomes" id="UP000248012"/>
    </source>
</evidence>
<protein>
    <recommendedName>
        <fullName evidence="4">MobA/MobL protein domain-containing protein</fullName>
    </recommendedName>
</protein>
<evidence type="ECO:0000259" key="4">
    <source>
        <dbReference type="Pfam" id="PF03389"/>
    </source>
</evidence>
<evidence type="ECO:0000256" key="2">
    <source>
        <dbReference type="ARBA" id="ARBA00022971"/>
    </source>
</evidence>
<organism evidence="5 6">
    <name type="scientific">Litorivita pollutaquae</name>
    <dbReference type="NCBI Taxonomy" id="2200892"/>
    <lineage>
        <taxon>Bacteria</taxon>
        <taxon>Pseudomonadati</taxon>
        <taxon>Pseudomonadota</taxon>
        <taxon>Alphaproteobacteria</taxon>
        <taxon>Rhodobacterales</taxon>
        <taxon>Paracoccaceae</taxon>
        <taxon>Litorivita</taxon>
    </lineage>
</organism>
<dbReference type="Proteomes" id="UP000248012">
    <property type="component" value="Unassembled WGS sequence"/>
</dbReference>
<dbReference type="AlphaFoldDB" id="A0A2V4N007"/>
<comment type="caution">
    <text evidence="5">The sequence shown here is derived from an EMBL/GenBank/DDBJ whole genome shotgun (WGS) entry which is preliminary data.</text>
</comment>
<accession>A0A2V4N007</accession>
<reference evidence="5 6" key="1">
    <citation type="submission" date="2018-05" db="EMBL/GenBank/DDBJ databases">
        <title>Oceanovita maritima gen. nov., sp. nov., a marine bacterium in the family Rhodobacteraceae isolated from surface seawater of Lundu port Xiamen, China.</title>
        <authorList>
            <person name="Hetharua B.H."/>
            <person name="Min D."/>
            <person name="Liao H."/>
            <person name="Tian Y."/>
        </authorList>
    </citation>
    <scope>NUCLEOTIDE SEQUENCE [LARGE SCALE GENOMIC DNA]</scope>
    <source>
        <strain evidence="5 6">FSX-11</strain>
    </source>
</reference>
<dbReference type="OrthoDB" id="1826980at2"/>
<dbReference type="EMBL" id="QFVT01000003">
    <property type="protein sequence ID" value="PYC48174.1"/>
    <property type="molecule type" value="Genomic_DNA"/>
</dbReference>
<feature type="compositionally biased region" description="Polar residues" evidence="3">
    <location>
        <begin position="405"/>
        <end position="418"/>
    </location>
</feature>
<sequence>MAREIVCAVRTGEIQTRGNEARETKPERRNYANSVCSVGPDRHRLRRACPKSPSVSMANIMLFQIATAWTYLGIDPSDSEIGRQVVTTATNPTASKAVHYKTQPIARRKDQSAVYYAAYITGETLHDVRRDKTFWRKDDQGDVLHWEIVGPDGEQNWTLSELWNGAEHAAKKINERPGRQTVIALPHELCEGGHEAARRVARGHCLWLRDQYGIASTWALHAPSPKAHGESAKNWHIHIVETDRRMTASGDGRPVFGAKVRELTDGKQGKVEIERRRKDWEKRVNAELHRVGAATRVNLGRKPQGDGPDYIPGVHRGPKVNAMLRKHQAATRVAMIAGRALPPPPKRVASYLAYAAARKSANAAHRAMWQATGKAVSQIVTASVQFGEPTAPPNTVKNRAEPGQSKDTATSNAPPSDVTQDEEKARKRDAKDWERFWEQEARKALSRRQRQR</sequence>
<evidence type="ECO:0000256" key="1">
    <source>
        <dbReference type="ARBA" id="ARBA00010873"/>
    </source>
</evidence>
<dbReference type="Pfam" id="PF03389">
    <property type="entry name" value="MobA_MobL"/>
    <property type="match status" value="1"/>
</dbReference>
<evidence type="ECO:0000256" key="3">
    <source>
        <dbReference type="SAM" id="MobiDB-lite"/>
    </source>
</evidence>